<evidence type="ECO:0000259" key="21">
    <source>
        <dbReference type="PROSITE" id="PS50064"/>
    </source>
</evidence>
<evidence type="ECO:0000256" key="17">
    <source>
        <dbReference type="ARBA" id="ARBA00033987"/>
    </source>
</evidence>
<evidence type="ECO:0000256" key="4">
    <source>
        <dbReference type="ARBA" id="ARBA00012020"/>
    </source>
</evidence>
<dbReference type="Pfam" id="PF00644">
    <property type="entry name" value="PARP"/>
    <property type="match status" value="1"/>
</dbReference>
<evidence type="ECO:0000259" key="24">
    <source>
        <dbReference type="PROSITE" id="PS51060"/>
    </source>
</evidence>
<dbReference type="InterPro" id="IPR001510">
    <property type="entry name" value="Znf_PARP"/>
</dbReference>
<dbReference type="InterPro" id="IPR038650">
    <property type="entry name" value="PADR1_C_dom_sf"/>
</dbReference>
<comment type="catalytic activity">
    <reaction evidence="2 19">
        <text>L-glutamyl-[protein] + NAD(+) = 5-O-(ADP-D-ribosyl)-L-glutamyl-[protein] + nicotinamide</text>
        <dbReference type="Rhea" id="RHEA:58224"/>
        <dbReference type="Rhea" id="RHEA-COMP:10208"/>
        <dbReference type="Rhea" id="RHEA-COMP:15089"/>
        <dbReference type="ChEBI" id="CHEBI:17154"/>
        <dbReference type="ChEBI" id="CHEBI:29973"/>
        <dbReference type="ChEBI" id="CHEBI:57540"/>
        <dbReference type="ChEBI" id="CHEBI:142540"/>
    </reaction>
</comment>
<dbReference type="SUPFAM" id="SSF47587">
    <property type="entry name" value="Domain of poly(ADP-ribose) polymerase"/>
    <property type="match status" value="1"/>
</dbReference>
<keyword evidence="9" id="KW-0677">Repeat</keyword>
<dbReference type="InterPro" id="IPR036616">
    <property type="entry name" value="Poly(ADP-ribose)pol_reg_dom_sf"/>
</dbReference>
<dbReference type="InterPro" id="IPR036930">
    <property type="entry name" value="WGR_dom_sf"/>
</dbReference>
<dbReference type="Gene3D" id="1.20.142.10">
    <property type="entry name" value="Poly(ADP-ribose) polymerase, regulatory domain"/>
    <property type="match status" value="1"/>
</dbReference>
<dbReference type="InterPro" id="IPR036420">
    <property type="entry name" value="BRCT_dom_sf"/>
</dbReference>
<dbReference type="PIRSF" id="PIRSF000489">
    <property type="entry name" value="NAD_ADPRT"/>
    <property type="match status" value="1"/>
</dbReference>
<dbReference type="SUPFAM" id="SSF52113">
    <property type="entry name" value="BRCT domain"/>
    <property type="match status" value="1"/>
</dbReference>
<dbReference type="PROSITE" id="PS51977">
    <property type="entry name" value="WGR"/>
    <property type="match status" value="1"/>
</dbReference>
<feature type="domain" description="BRCT" evidence="22">
    <location>
        <begin position="381"/>
        <end position="456"/>
    </location>
</feature>
<dbReference type="Pfam" id="PF00645">
    <property type="entry name" value="zf-PARP"/>
    <property type="match status" value="2"/>
</dbReference>
<dbReference type="InterPro" id="IPR050800">
    <property type="entry name" value="ARTD/PARP"/>
</dbReference>
<dbReference type="Pfam" id="PF08063">
    <property type="entry name" value="Zn_ribbon_PADR1"/>
    <property type="match status" value="1"/>
</dbReference>
<dbReference type="InterPro" id="IPR008288">
    <property type="entry name" value="PARP"/>
</dbReference>
<feature type="domain" description="PARP-type" evidence="21">
    <location>
        <begin position="121"/>
        <end position="210"/>
    </location>
</feature>
<dbReference type="SUPFAM" id="SSF142921">
    <property type="entry name" value="WGR domain-like"/>
    <property type="match status" value="1"/>
</dbReference>
<evidence type="ECO:0000256" key="7">
    <source>
        <dbReference type="ARBA" id="ARBA00022695"/>
    </source>
</evidence>
<dbReference type="InterPro" id="IPR004102">
    <property type="entry name" value="Poly(ADP-ribose)pol_reg_dom"/>
</dbReference>
<proteinExistence type="inferred from homology"/>
<dbReference type="InterPro" id="IPR036957">
    <property type="entry name" value="Znf_PARP_sf"/>
</dbReference>
<keyword evidence="8 19" id="KW-0479">Metal-binding</keyword>
<dbReference type="Pfam" id="PF00533">
    <property type="entry name" value="BRCT"/>
    <property type="match status" value="1"/>
</dbReference>
<dbReference type="EMBL" id="CVRI01000021">
    <property type="protein sequence ID" value="CRK91707.1"/>
    <property type="molecule type" value="Genomic_DNA"/>
</dbReference>
<evidence type="ECO:0000259" key="25">
    <source>
        <dbReference type="PROSITE" id="PS51977"/>
    </source>
</evidence>
<dbReference type="GO" id="GO:0003950">
    <property type="term" value="F:NAD+ poly-ADP-ribosyltransferase activity"/>
    <property type="evidence" value="ECO:0007669"/>
    <property type="project" value="UniProtKB-UniRule"/>
</dbReference>
<dbReference type="GO" id="GO:0051287">
    <property type="term" value="F:NAD binding"/>
    <property type="evidence" value="ECO:0007669"/>
    <property type="project" value="UniProtKB-UniRule"/>
</dbReference>
<evidence type="ECO:0000256" key="16">
    <source>
        <dbReference type="ARBA" id="ARBA00024347"/>
    </source>
</evidence>
<evidence type="ECO:0000313" key="27">
    <source>
        <dbReference type="Proteomes" id="UP000183832"/>
    </source>
</evidence>
<evidence type="ECO:0000256" key="12">
    <source>
        <dbReference type="ARBA" id="ARBA00022833"/>
    </source>
</evidence>
<evidence type="ECO:0000259" key="23">
    <source>
        <dbReference type="PROSITE" id="PS51059"/>
    </source>
</evidence>
<dbReference type="STRING" id="568069.A0A1J1HUN0"/>
<dbReference type="GO" id="GO:0006302">
    <property type="term" value="P:double-strand break repair"/>
    <property type="evidence" value="ECO:0007669"/>
    <property type="project" value="TreeGrafter"/>
</dbReference>
<feature type="coiled-coil region" evidence="20">
    <location>
        <begin position="224"/>
        <end position="255"/>
    </location>
</feature>
<dbReference type="PANTHER" id="PTHR10459:SF60">
    <property type="entry name" value="POLY [ADP-RIBOSE] POLYMERASE 2"/>
    <property type="match status" value="1"/>
</dbReference>
<feature type="domain" description="PARP-type" evidence="21">
    <location>
        <begin position="6"/>
        <end position="88"/>
    </location>
</feature>
<comment type="catalytic activity">
    <reaction evidence="17 19">
        <text>NAD(+) + (ADP-D-ribosyl)n-acceptor = nicotinamide + (ADP-D-ribosyl)n+1-acceptor + H(+).</text>
        <dbReference type="EC" id="2.4.2.30"/>
    </reaction>
</comment>
<dbReference type="Pfam" id="PF02877">
    <property type="entry name" value="PARP_reg"/>
    <property type="match status" value="1"/>
</dbReference>
<dbReference type="PROSITE" id="PS51060">
    <property type="entry name" value="PARP_ALPHA_HD"/>
    <property type="match status" value="1"/>
</dbReference>
<keyword evidence="11" id="KW-0863">Zinc-finger</keyword>
<dbReference type="InterPro" id="IPR012317">
    <property type="entry name" value="Poly(ADP-ribose)pol_cat_dom"/>
</dbReference>
<dbReference type="PANTHER" id="PTHR10459">
    <property type="entry name" value="DNA LIGASE"/>
    <property type="match status" value="1"/>
</dbReference>
<keyword evidence="27" id="KW-1185">Reference proteome</keyword>
<evidence type="ECO:0000256" key="19">
    <source>
        <dbReference type="PIRNR" id="PIRNR000489"/>
    </source>
</evidence>
<dbReference type="GO" id="GO:0140807">
    <property type="term" value="F:NAD+-protein-glutamate ADP-ribosyltransferase activity"/>
    <property type="evidence" value="ECO:0007669"/>
    <property type="project" value="RHEA"/>
</dbReference>
<dbReference type="GO" id="GO:0140806">
    <property type="term" value="F:NAD+-protein-aspartate ADP-ribosyltransferase activity"/>
    <property type="evidence" value="ECO:0007669"/>
    <property type="project" value="RHEA"/>
</dbReference>
<dbReference type="InterPro" id="IPR001357">
    <property type="entry name" value="BRCT_dom"/>
</dbReference>
<reference evidence="26 27" key="1">
    <citation type="submission" date="2015-04" db="EMBL/GenBank/DDBJ databases">
        <authorList>
            <person name="Syromyatnikov M.Y."/>
            <person name="Popov V.N."/>
        </authorList>
    </citation>
    <scope>NUCLEOTIDE SEQUENCE [LARGE SCALE GENOMIC DNA]</scope>
</reference>
<evidence type="ECO:0000256" key="13">
    <source>
        <dbReference type="ARBA" id="ARBA00023027"/>
    </source>
</evidence>
<gene>
    <name evidence="26" type="ORF">CLUMA_CG005353</name>
</gene>
<dbReference type="InterPro" id="IPR012982">
    <property type="entry name" value="PARP1-like_PADR1_Zn_ribbon"/>
</dbReference>
<dbReference type="SUPFAM" id="SSF56399">
    <property type="entry name" value="ADP-ribosylation"/>
    <property type="match status" value="1"/>
</dbReference>
<dbReference type="CDD" id="cd08001">
    <property type="entry name" value="WGR_PARP1_like"/>
    <property type="match status" value="1"/>
</dbReference>
<evidence type="ECO:0000256" key="3">
    <source>
        <dbReference type="ARBA" id="ARBA00004123"/>
    </source>
</evidence>
<organism evidence="26 27">
    <name type="scientific">Clunio marinus</name>
    <dbReference type="NCBI Taxonomy" id="568069"/>
    <lineage>
        <taxon>Eukaryota</taxon>
        <taxon>Metazoa</taxon>
        <taxon>Ecdysozoa</taxon>
        <taxon>Arthropoda</taxon>
        <taxon>Hexapoda</taxon>
        <taxon>Insecta</taxon>
        <taxon>Pterygota</taxon>
        <taxon>Neoptera</taxon>
        <taxon>Endopterygota</taxon>
        <taxon>Diptera</taxon>
        <taxon>Nematocera</taxon>
        <taxon>Chironomoidea</taxon>
        <taxon>Chironomidae</taxon>
        <taxon>Clunio</taxon>
    </lineage>
</organism>
<dbReference type="Gene3D" id="1.10.20.130">
    <property type="match status" value="1"/>
</dbReference>
<evidence type="ECO:0000256" key="18">
    <source>
        <dbReference type="ARBA" id="ARBA00071874"/>
    </source>
</evidence>
<keyword evidence="10" id="KW-0013">ADP-ribosylation</keyword>
<dbReference type="SMART" id="SM00292">
    <property type="entry name" value="BRCT"/>
    <property type="match status" value="1"/>
</dbReference>
<dbReference type="PROSITE" id="PS50172">
    <property type="entry name" value="BRCT"/>
    <property type="match status" value="1"/>
</dbReference>
<sequence>MEDLPYKIEYAKTGRAGCRKCKCKIDQGELRIAAMIQSFHHDGKDPHWFHSSCFFEKHRPKTVDDIDHFESIRYEDQEIVRKNIGKLNEILLPETSSKKKGKAGKKRAAENIENNIVLKDFGIEYSRSSRAACVGCQNKIMVDDIRIKRTVYDTEVGAKFGGQPLWHHLDCFVSIRGDYGYYLGGESLPGFSDLSAPDRKKVKSALQAITIDETMAKKLKGEPKDEVDEAMDGLEEEMKKQNKKLYKVRDKLQELCTKSQLQDILFKNGSGMVEGKDGLLDRCADFLTFGAVSKCEKCMKGDLIFTKGGYRCNGKSDEWLECGNFVEKPKRTKSKIPSSLTGKNNDEFFTKYRSKIEDRAIKPYVKKPKKEETSTKAKVEREREPLYGMHFVVVGKLSKEKNDLTYLVKTLGGKISASVHDKIAAIISNVDEVSKMSSKIKKAKELDVQVVPVEFLDAVKGGKRTETFEKIKTMSICSWGSDPMTRIPQEEVNEVKESLYTKNTKKVANMVVKNGAAVDPQSGVDDIAHVYRFDNVLYTSVLSLTDISKNKNSYYKVQVLEADKGGRYWLFRAWGRIGTKIGEHKLESFPSASSACERFEGLFEEKTGNTFGSKSFVKKHGLYYPVEVDYDDGSKAAKVNELSKIPSKLPKPTQDLINMLFDVNLMKQTMMEFELDLEKMPLGRLSKKQLHDAYQTLKDLNDLVVRGAGSEEFVGLSNKFFTLVPHNFGMERAPVIDTLEMIQNKREILDNLIEVEIAYSMLQEQSDEKINPIDAHYGQLKTEMKPIDHKSDEFKLINDYVQNTHAETHNAYALEVMDVFKVNRQGESRRYKPFKKLHNRQLLWHGSRLTNYVGILSHGLKIAPPEAPVTGYMFGKGIYFADMVSKSANYCCTNSSNDVGLMLLSEVALGDSLELTRSSYVESLPSGKHSTKGMGTTFPDPQQAHTRSDGVVVPMGKPVTDKKLQSSLLYNEYIVYEVAQVNVQYLLKMKFNYNKRRR</sequence>
<dbReference type="PROSITE" id="PS50064">
    <property type="entry name" value="ZF_PARP_2"/>
    <property type="match status" value="2"/>
</dbReference>
<keyword evidence="12 19" id="KW-0862">Zinc</keyword>
<dbReference type="InterPro" id="IPR008893">
    <property type="entry name" value="WGR_domain"/>
</dbReference>
<dbReference type="SMART" id="SM01335">
    <property type="entry name" value="PADR1"/>
    <property type="match status" value="1"/>
</dbReference>
<dbReference type="Gene3D" id="3.30.1740.10">
    <property type="entry name" value="Zinc finger, PARP-type"/>
    <property type="match status" value="2"/>
</dbReference>
<dbReference type="AlphaFoldDB" id="A0A1J1HUN0"/>
<evidence type="ECO:0000313" key="26">
    <source>
        <dbReference type="EMBL" id="CRK91707.1"/>
    </source>
</evidence>
<keyword evidence="5 19" id="KW-0328">Glycosyltransferase</keyword>
<evidence type="ECO:0000256" key="8">
    <source>
        <dbReference type="ARBA" id="ARBA00022723"/>
    </source>
</evidence>
<dbReference type="Gene3D" id="3.40.50.10190">
    <property type="entry name" value="BRCT domain"/>
    <property type="match status" value="1"/>
</dbReference>
<dbReference type="GO" id="GO:0003677">
    <property type="term" value="F:DNA binding"/>
    <property type="evidence" value="ECO:0007669"/>
    <property type="project" value="UniProtKB-UniRule"/>
</dbReference>
<evidence type="ECO:0000256" key="6">
    <source>
        <dbReference type="ARBA" id="ARBA00022679"/>
    </source>
</evidence>
<accession>A0A1J1HUN0</accession>
<keyword evidence="6 19" id="KW-0808">Transferase</keyword>
<dbReference type="OrthoDB" id="429950at2759"/>
<dbReference type="Pfam" id="PF21728">
    <property type="entry name" value="PADR1_N"/>
    <property type="match status" value="1"/>
</dbReference>
<keyword evidence="14 19" id="KW-0238">DNA-binding</keyword>
<comment type="similarity">
    <text evidence="16">Belongs to the ARTD/PARP family.</text>
</comment>
<dbReference type="PROSITE" id="PS51059">
    <property type="entry name" value="PARP_CATALYTIC"/>
    <property type="match status" value="1"/>
</dbReference>
<dbReference type="Proteomes" id="UP000183832">
    <property type="component" value="Unassembled WGS sequence"/>
</dbReference>
<dbReference type="Pfam" id="PF05406">
    <property type="entry name" value="WGR"/>
    <property type="match status" value="1"/>
</dbReference>
<dbReference type="GO" id="GO:0005730">
    <property type="term" value="C:nucleolus"/>
    <property type="evidence" value="ECO:0007669"/>
    <property type="project" value="TreeGrafter"/>
</dbReference>
<keyword evidence="7" id="KW-0548">Nucleotidyltransferase</keyword>
<dbReference type="FunFam" id="1.20.142.10:FF:000001">
    <property type="entry name" value="Poly [ADP-ribose] polymerase"/>
    <property type="match status" value="1"/>
</dbReference>
<dbReference type="SMART" id="SM01336">
    <property type="entry name" value="zf-PARP"/>
    <property type="match status" value="2"/>
</dbReference>
<dbReference type="GO" id="GO:0016779">
    <property type="term" value="F:nucleotidyltransferase activity"/>
    <property type="evidence" value="ECO:0007669"/>
    <property type="project" value="UniProtKB-KW"/>
</dbReference>
<dbReference type="GO" id="GO:0008270">
    <property type="term" value="F:zinc ion binding"/>
    <property type="evidence" value="ECO:0007669"/>
    <property type="project" value="UniProtKB-KW"/>
</dbReference>
<comment type="subcellular location">
    <subcellularLocation>
        <location evidence="3 19">Nucleus</location>
    </subcellularLocation>
</comment>
<evidence type="ECO:0000259" key="22">
    <source>
        <dbReference type="PROSITE" id="PS50172"/>
    </source>
</evidence>
<dbReference type="GO" id="GO:0070212">
    <property type="term" value="P:protein poly-ADP-ribosylation"/>
    <property type="evidence" value="ECO:0007669"/>
    <property type="project" value="TreeGrafter"/>
</dbReference>
<evidence type="ECO:0000256" key="2">
    <source>
        <dbReference type="ARBA" id="ARBA00000459"/>
    </source>
</evidence>
<dbReference type="PROSITE" id="PS52007">
    <property type="entry name" value="PADR1"/>
    <property type="match status" value="1"/>
</dbReference>
<evidence type="ECO:0000256" key="10">
    <source>
        <dbReference type="ARBA" id="ARBA00022765"/>
    </source>
</evidence>
<dbReference type="CDD" id="cd01437">
    <property type="entry name" value="parp_like"/>
    <property type="match status" value="1"/>
</dbReference>
<evidence type="ECO:0000256" key="15">
    <source>
        <dbReference type="ARBA" id="ARBA00023242"/>
    </source>
</evidence>
<evidence type="ECO:0000256" key="1">
    <source>
        <dbReference type="ARBA" id="ARBA00000438"/>
    </source>
</evidence>
<dbReference type="InterPro" id="IPR049296">
    <property type="entry name" value="PARP1-like_PADR1_N"/>
</dbReference>
<dbReference type="Gene3D" id="2.20.25.630">
    <property type="match status" value="1"/>
</dbReference>
<feature type="domain" description="PARP catalytic" evidence="23">
    <location>
        <begin position="771"/>
        <end position="998"/>
    </location>
</feature>
<evidence type="ECO:0000256" key="9">
    <source>
        <dbReference type="ARBA" id="ARBA00022737"/>
    </source>
</evidence>
<keyword evidence="20" id="KW-0175">Coiled coil</keyword>
<evidence type="ECO:0000256" key="14">
    <source>
        <dbReference type="ARBA" id="ARBA00023125"/>
    </source>
</evidence>
<feature type="domain" description="PARP alpha-helical" evidence="24">
    <location>
        <begin position="646"/>
        <end position="763"/>
    </location>
</feature>
<comment type="catalytic activity">
    <reaction evidence="1 19">
        <text>L-aspartyl-[protein] + NAD(+) = 4-O-(ADP-D-ribosyl)-L-aspartyl-[protein] + nicotinamide</text>
        <dbReference type="Rhea" id="RHEA:54424"/>
        <dbReference type="Rhea" id="RHEA-COMP:9867"/>
        <dbReference type="Rhea" id="RHEA-COMP:13832"/>
        <dbReference type="ChEBI" id="CHEBI:17154"/>
        <dbReference type="ChEBI" id="CHEBI:29961"/>
        <dbReference type="ChEBI" id="CHEBI:57540"/>
        <dbReference type="ChEBI" id="CHEBI:138102"/>
    </reaction>
</comment>
<keyword evidence="15 19" id="KW-0539">Nucleus</keyword>
<dbReference type="FunFam" id="3.90.228.10:FF:000002">
    <property type="entry name" value="Poly [ADP-ribose] polymerase"/>
    <property type="match status" value="1"/>
</dbReference>
<dbReference type="CDD" id="cd17747">
    <property type="entry name" value="BRCT_PARP1"/>
    <property type="match status" value="1"/>
</dbReference>
<protein>
    <recommendedName>
        <fullName evidence="18 19">Poly [ADP-ribose] polymerase</fullName>
        <ecNumber evidence="4 19">2.4.2.30</ecNumber>
    </recommendedName>
</protein>
<evidence type="ECO:0000256" key="20">
    <source>
        <dbReference type="SAM" id="Coils"/>
    </source>
</evidence>
<dbReference type="Gene3D" id="3.90.228.10">
    <property type="match status" value="1"/>
</dbReference>
<feature type="domain" description="WGR" evidence="25">
    <location>
        <begin position="527"/>
        <end position="623"/>
    </location>
</feature>
<name>A0A1J1HUN0_9DIPT</name>
<dbReference type="SMART" id="SM00773">
    <property type="entry name" value="WGR"/>
    <property type="match status" value="1"/>
</dbReference>
<keyword evidence="13 19" id="KW-0520">NAD</keyword>
<evidence type="ECO:0000256" key="11">
    <source>
        <dbReference type="ARBA" id="ARBA00022771"/>
    </source>
</evidence>
<evidence type="ECO:0000256" key="5">
    <source>
        <dbReference type="ARBA" id="ARBA00022676"/>
    </source>
</evidence>
<dbReference type="SUPFAM" id="SSF57716">
    <property type="entry name" value="Glucocorticoid receptor-like (DNA-binding domain)"/>
    <property type="match status" value="2"/>
</dbReference>
<dbReference type="EC" id="2.4.2.30" evidence="4 19"/>